<proteinExistence type="predicted"/>
<evidence type="ECO:0000313" key="3">
    <source>
        <dbReference type="EMBL" id="MCV7168305.1"/>
    </source>
</evidence>
<keyword evidence="1" id="KW-0732">Signal</keyword>
<dbReference type="PROSITE" id="PS51318">
    <property type="entry name" value="TAT"/>
    <property type="match status" value="1"/>
</dbReference>
<comment type="caution">
    <text evidence="3">The sequence shown here is derived from an EMBL/GenBank/DDBJ whole genome shotgun (WGS) entry which is preliminary data.</text>
</comment>
<dbReference type="AlphaFoldDB" id="A0A9X2YHQ1"/>
<dbReference type="InterPro" id="IPR032407">
    <property type="entry name" value="MHB"/>
</dbReference>
<reference evidence="3" key="1">
    <citation type="submission" date="2020-07" db="EMBL/GenBank/DDBJ databases">
        <authorList>
            <person name="Pettersson B.M.F."/>
            <person name="Behra P.R.K."/>
            <person name="Ramesh M."/>
            <person name="Das S."/>
            <person name="Dasgupta S."/>
            <person name="Kirsebom L.A."/>
        </authorList>
    </citation>
    <scope>NUCLEOTIDE SEQUENCE</scope>
    <source>
        <strain evidence="3">DSM 44615</strain>
    </source>
</reference>
<evidence type="ECO:0000313" key="4">
    <source>
        <dbReference type="Proteomes" id="UP001140293"/>
    </source>
</evidence>
<feature type="signal peptide" evidence="1">
    <location>
        <begin position="1"/>
        <end position="17"/>
    </location>
</feature>
<dbReference type="Gene3D" id="1.20.20.20">
    <property type="entry name" value="Haemophore, haem-binding domain"/>
    <property type="match status" value="1"/>
</dbReference>
<dbReference type="EMBL" id="JACKSJ010000002">
    <property type="protein sequence ID" value="MCV7168305.1"/>
    <property type="molecule type" value="Genomic_DNA"/>
</dbReference>
<dbReference type="Proteomes" id="UP001140293">
    <property type="component" value="Unassembled WGS sequence"/>
</dbReference>
<organism evidence="3 4">
    <name type="scientific">[Mycobacterium] manitobense</name>
    <dbReference type="NCBI Taxonomy" id="190147"/>
    <lineage>
        <taxon>Bacteria</taxon>
        <taxon>Bacillati</taxon>
        <taxon>Actinomycetota</taxon>
        <taxon>Actinomycetes</taxon>
        <taxon>Mycobacteriales</taxon>
        <taxon>Mycobacteriaceae</taxon>
        <taxon>Mycolicibacterium</taxon>
    </lineage>
</organism>
<protein>
    <submittedName>
        <fullName evidence="3">Heme-binding protein</fullName>
    </submittedName>
</protein>
<keyword evidence="4" id="KW-1185">Reference proteome</keyword>
<dbReference type="RefSeq" id="WP_264010504.1">
    <property type="nucleotide sequence ID" value="NZ_JACKSJ010000002.1"/>
</dbReference>
<dbReference type="InterPro" id="IPR038378">
    <property type="entry name" value="MHB_sf"/>
</dbReference>
<name>A0A9X2YHQ1_9MYCO</name>
<evidence type="ECO:0000259" key="2">
    <source>
        <dbReference type="Pfam" id="PF16525"/>
    </source>
</evidence>
<dbReference type="GO" id="GO:0020037">
    <property type="term" value="F:heme binding"/>
    <property type="evidence" value="ECO:0007669"/>
    <property type="project" value="InterPro"/>
</dbReference>
<sequence length="132" mass="13335">MTSPATTVRRGIGGAFAACLLGGAAAATIALPTASAQPDPCSASGYATTASGVLNAAGGYLAAHPGANDVLTAAVNQPAADAERNVRGYFEGHPNEYFDLQNIARPLTDLRNRCGTAVTPSQLATLFDALED</sequence>
<dbReference type="Pfam" id="PF16525">
    <property type="entry name" value="MHB"/>
    <property type="match status" value="1"/>
</dbReference>
<feature type="domain" description="Haemophore haem-binding" evidence="2">
    <location>
        <begin position="39"/>
        <end position="115"/>
    </location>
</feature>
<feature type="chain" id="PRO_5040985476" evidence="1">
    <location>
        <begin position="18"/>
        <end position="132"/>
    </location>
</feature>
<dbReference type="InterPro" id="IPR006311">
    <property type="entry name" value="TAT_signal"/>
</dbReference>
<evidence type="ECO:0000256" key="1">
    <source>
        <dbReference type="SAM" id="SignalP"/>
    </source>
</evidence>
<gene>
    <name evidence="3" type="ORF">H7I41_00055</name>
</gene>
<reference evidence="3" key="2">
    <citation type="journal article" date="2022" name="BMC Genomics">
        <title>Comparative genome analysis of mycobacteria focusing on tRNA and non-coding RNA.</title>
        <authorList>
            <person name="Behra P.R.K."/>
            <person name="Pettersson B.M.F."/>
            <person name="Ramesh M."/>
            <person name="Das S."/>
            <person name="Dasgupta S."/>
            <person name="Kirsebom L.A."/>
        </authorList>
    </citation>
    <scope>NUCLEOTIDE SEQUENCE</scope>
    <source>
        <strain evidence="3">DSM 44615</strain>
    </source>
</reference>
<dbReference type="NCBIfam" id="TIGR04529">
    <property type="entry name" value="MTB_hemophore"/>
    <property type="match status" value="1"/>
</dbReference>
<accession>A0A9X2YHQ1</accession>